<organism evidence="1">
    <name type="scientific">Caldilineaceae bacterium SB0662_bin_9</name>
    <dbReference type="NCBI Taxonomy" id="2605258"/>
    <lineage>
        <taxon>Bacteria</taxon>
        <taxon>Bacillati</taxon>
        <taxon>Chloroflexota</taxon>
        <taxon>Caldilineae</taxon>
        <taxon>Caldilineales</taxon>
        <taxon>Caldilineaceae</taxon>
    </lineage>
</organism>
<dbReference type="EMBL" id="VXPY01000084">
    <property type="protein sequence ID" value="MYD91017.1"/>
    <property type="molecule type" value="Genomic_DNA"/>
</dbReference>
<reference evidence="1" key="1">
    <citation type="submission" date="2019-09" db="EMBL/GenBank/DDBJ databases">
        <title>Characterisation of the sponge microbiome using genome-centric metagenomics.</title>
        <authorList>
            <person name="Engelberts J.P."/>
            <person name="Robbins S.J."/>
            <person name="De Goeij J.M."/>
            <person name="Aranda M."/>
            <person name="Bell S.C."/>
            <person name="Webster N.S."/>
        </authorList>
    </citation>
    <scope>NUCLEOTIDE SEQUENCE</scope>
    <source>
        <strain evidence="1">SB0662_bin_9</strain>
    </source>
</reference>
<proteinExistence type="predicted"/>
<sequence length="436" mass="47843">MHRVTPPIANTTRWRLSTQSPAALLTVAWLAFLLAGCQIPPPVAPPEESVPATVAAPLPDASPIAEVRTVESRPIEGRNPINTRGWKTDFTKRTIDLTEIISGGPPKDGIPSLDAPRFEPIATAADWLTDTDPVIVYEHGGQARAYPLAVLIWHEIVNDEIAGRPVTVTFCPLCNASVVFDRRVGDMVLDFGTTGSLRHSDLVMYDRQTETWWQQFTGAALIGELASTQLTFLPSQVLGFGRFRELFPEGEVLQRPLDQFSRNYGMNPYVNYDTYGNGLSRNENLVLFTGEPDPRLKPLDRVVGVLFPDHSSVAIPFDLARARTVVHYDPPNGDPGIVVFFEEGMSSSLSEAEIGTARDIGSVGVFSRVLDGRHLEFDVADDGTVRDAQTGSTWNIRGEATAGELQGSALEAQVAFDHFWFAWAEFLPDTELVAVD</sequence>
<dbReference type="Pfam" id="PF11376">
    <property type="entry name" value="DUF3179"/>
    <property type="match status" value="1"/>
</dbReference>
<evidence type="ECO:0000313" key="1">
    <source>
        <dbReference type="EMBL" id="MYD91017.1"/>
    </source>
</evidence>
<comment type="caution">
    <text evidence="1">The sequence shown here is derived from an EMBL/GenBank/DDBJ whole genome shotgun (WGS) entry which is preliminary data.</text>
</comment>
<name>A0A6B1DVJ0_9CHLR</name>
<protein>
    <submittedName>
        <fullName evidence="1">DUF3179 domain-containing protein</fullName>
    </submittedName>
</protein>
<accession>A0A6B1DVJ0</accession>
<dbReference type="AlphaFoldDB" id="A0A6B1DVJ0"/>
<gene>
    <name evidence="1" type="ORF">F4Y08_11905</name>
</gene>
<dbReference type="InterPro" id="IPR021516">
    <property type="entry name" value="DUF3179"/>
</dbReference>